<proteinExistence type="predicted"/>
<dbReference type="EMBL" id="RJVU01042602">
    <property type="protein sequence ID" value="ROL45192.1"/>
    <property type="molecule type" value="Genomic_DNA"/>
</dbReference>
<accession>A0A3N0YG03</accession>
<sequence length="238" mass="27814">MEKLKVLGYVPLLLLGKCSKSHKWTAEIQCPFEFPPEGHKVMEKMLILFEHILQGFGPEKEQEVTEGNEAERQDLIETVEDEVDITLEKNVEVERLEDEEQIEEQTESGEEEPERPVEEQSIKSPEKEQEDTEGDRTERQDINEVVEDEEDILSENNLEVRMKGRLEEEEQIEEQQTESGGKEQKRSVNEEGEMKVTKKTKQAKEMKKQAEKRKISALKMDEMDERKEIEGVVLKPDW</sequence>
<dbReference type="AlphaFoldDB" id="A0A3N0YG03"/>
<protein>
    <submittedName>
        <fullName evidence="2">Uncharacterized protein</fullName>
    </submittedName>
</protein>
<evidence type="ECO:0000313" key="3">
    <source>
        <dbReference type="Proteomes" id="UP000281406"/>
    </source>
</evidence>
<reference evidence="2 3" key="1">
    <citation type="submission" date="2018-10" db="EMBL/GenBank/DDBJ databases">
        <title>Genome assembly for a Yunnan-Guizhou Plateau 3E fish, Anabarilius grahami (Regan), and its evolutionary and genetic applications.</title>
        <authorList>
            <person name="Jiang W."/>
        </authorList>
    </citation>
    <scope>NUCLEOTIDE SEQUENCE [LARGE SCALE GENOMIC DNA]</scope>
    <source>
        <strain evidence="2">AG-KIZ</strain>
        <tissue evidence="2">Muscle</tissue>
    </source>
</reference>
<comment type="caution">
    <text evidence="2">The sequence shown here is derived from an EMBL/GenBank/DDBJ whole genome shotgun (WGS) entry which is preliminary data.</text>
</comment>
<organism evidence="2 3">
    <name type="scientific">Anabarilius grahami</name>
    <name type="common">Kanglang fish</name>
    <name type="synonym">Barilius grahami</name>
    <dbReference type="NCBI Taxonomy" id="495550"/>
    <lineage>
        <taxon>Eukaryota</taxon>
        <taxon>Metazoa</taxon>
        <taxon>Chordata</taxon>
        <taxon>Craniata</taxon>
        <taxon>Vertebrata</taxon>
        <taxon>Euteleostomi</taxon>
        <taxon>Actinopterygii</taxon>
        <taxon>Neopterygii</taxon>
        <taxon>Teleostei</taxon>
        <taxon>Ostariophysi</taxon>
        <taxon>Cypriniformes</taxon>
        <taxon>Xenocyprididae</taxon>
        <taxon>Xenocypridinae</taxon>
        <taxon>Xenocypridinae incertae sedis</taxon>
        <taxon>Anabarilius</taxon>
    </lineage>
</organism>
<evidence type="ECO:0000313" key="2">
    <source>
        <dbReference type="EMBL" id="ROL45192.1"/>
    </source>
</evidence>
<feature type="compositionally biased region" description="Basic and acidic residues" evidence="1">
    <location>
        <begin position="114"/>
        <end position="127"/>
    </location>
</feature>
<keyword evidence="3" id="KW-1185">Reference proteome</keyword>
<evidence type="ECO:0000256" key="1">
    <source>
        <dbReference type="SAM" id="MobiDB-lite"/>
    </source>
</evidence>
<feature type="region of interest" description="Disordered" evidence="1">
    <location>
        <begin position="90"/>
        <end position="216"/>
    </location>
</feature>
<dbReference type="Proteomes" id="UP000281406">
    <property type="component" value="Unassembled WGS sequence"/>
</dbReference>
<feature type="compositionally biased region" description="Acidic residues" evidence="1">
    <location>
        <begin position="167"/>
        <end position="176"/>
    </location>
</feature>
<feature type="compositionally biased region" description="Acidic residues" evidence="1">
    <location>
        <begin position="95"/>
        <end position="113"/>
    </location>
</feature>
<feature type="compositionally biased region" description="Acidic residues" evidence="1">
    <location>
        <begin position="144"/>
        <end position="153"/>
    </location>
</feature>
<name>A0A3N0YG03_ANAGA</name>
<dbReference type="OrthoDB" id="8964506at2759"/>
<feature type="compositionally biased region" description="Basic and acidic residues" evidence="1">
    <location>
        <begin position="180"/>
        <end position="216"/>
    </location>
</feature>
<gene>
    <name evidence="2" type="ORF">DPX16_8321</name>
</gene>